<dbReference type="OrthoDB" id="9790194at2"/>
<dbReference type="AlphaFoldDB" id="A0A1R1I1Q2"/>
<evidence type="ECO:0000256" key="1">
    <source>
        <dbReference type="ARBA" id="ARBA00010996"/>
    </source>
</evidence>
<dbReference type="SUPFAM" id="SSF52833">
    <property type="entry name" value="Thioredoxin-like"/>
    <property type="match status" value="1"/>
</dbReference>
<reference evidence="4 5" key="1">
    <citation type="submission" date="2016-10" db="EMBL/GenBank/DDBJ databases">
        <title>Alkaliphiles isolated from bioreactors.</title>
        <authorList>
            <person name="Salah Z."/>
            <person name="Rout S.P."/>
            <person name="Humphreys P.N."/>
        </authorList>
    </citation>
    <scope>NUCLEOTIDE SEQUENCE [LARGE SCALE GENOMIC DNA]</scope>
    <source>
        <strain evidence="4 5">ZS02</strain>
    </source>
</reference>
<organism evidence="4 5">
    <name type="scientific">Azonexus hydrophilus</name>
    <dbReference type="NCBI Taxonomy" id="418702"/>
    <lineage>
        <taxon>Bacteria</taxon>
        <taxon>Pseudomonadati</taxon>
        <taxon>Pseudomonadota</taxon>
        <taxon>Betaproteobacteria</taxon>
        <taxon>Rhodocyclales</taxon>
        <taxon>Azonexaceae</taxon>
        <taxon>Azonexus</taxon>
    </lineage>
</organism>
<dbReference type="PANTHER" id="PTHR12151">
    <property type="entry name" value="ELECTRON TRANSPORT PROTIN SCO1/SENC FAMILY MEMBER"/>
    <property type="match status" value="1"/>
</dbReference>
<evidence type="ECO:0000313" key="5">
    <source>
        <dbReference type="Proteomes" id="UP000187526"/>
    </source>
</evidence>
<dbReference type="STRING" id="418702.BJN45_14730"/>
<dbReference type="InterPro" id="IPR036249">
    <property type="entry name" value="Thioredoxin-like_sf"/>
</dbReference>
<evidence type="ECO:0000256" key="3">
    <source>
        <dbReference type="PIRSR" id="PIRSR603782-2"/>
    </source>
</evidence>
<dbReference type="Proteomes" id="UP000187526">
    <property type="component" value="Unassembled WGS sequence"/>
</dbReference>
<name>A0A1R1I1Q2_9RHOO</name>
<keyword evidence="2" id="KW-0479">Metal-binding</keyword>
<dbReference type="Gene3D" id="3.40.30.10">
    <property type="entry name" value="Glutaredoxin"/>
    <property type="match status" value="1"/>
</dbReference>
<comment type="caution">
    <text evidence="4">The sequence shown here is derived from an EMBL/GenBank/DDBJ whole genome shotgun (WGS) entry which is preliminary data.</text>
</comment>
<comment type="similarity">
    <text evidence="1">Belongs to the SCO1/2 family.</text>
</comment>
<feature type="binding site" evidence="2">
    <location>
        <position position="72"/>
    </location>
    <ligand>
        <name>Cu cation</name>
        <dbReference type="ChEBI" id="CHEBI:23378"/>
    </ligand>
</feature>
<keyword evidence="5" id="KW-1185">Reference proteome</keyword>
<gene>
    <name evidence="4" type="ORF">BJN45_14730</name>
</gene>
<evidence type="ECO:0000256" key="2">
    <source>
        <dbReference type="PIRSR" id="PIRSR603782-1"/>
    </source>
</evidence>
<feature type="binding site" evidence="2">
    <location>
        <position position="163"/>
    </location>
    <ligand>
        <name>Cu cation</name>
        <dbReference type="ChEBI" id="CHEBI:23378"/>
    </ligand>
</feature>
<dbReference type="GO" id="GO:0046872">
    <property type="term" value="F:metal ion binding"/>
    <property type="evidence" value="ECO:0007669"/>
    <property type="project" value="UniProtKB-KW"/>
</dbReference>
<feature type="disulfide bond" description="Redox-active" evidence="3">
    <location>
        <begin position="72"/>
        <end position="76"/>
    </location>
</feature>
<dbReference type="PANTHER" id="PTHR12151:SF25">
    <property type="entry name" value="LINALOOL DEHYDRATASE_ISOMERASE DOMAIN-CONTAINING PROTEIN"/>
    <property type="match status" value="1"/>
</dbReference>
<dbReference type="RefSeq" id="WP_076096550.1">
    <property type="nucleotide sequence ID" value="NZ_MTHD01000005.1"/>
</dbReference>
<protein>
    <submittedName>
        <fullName evidence="4">Electron transport protein SCO1/SenC</fullName>
    </submittedName>
</protein>
<dbReference type="CDD" id="cd02968">
    <property type="entry name" value="SCO"/>
    <property type="match status" value="1"/>
</dbReference>
<dbReference type="FunFam" id="3.40.30.10:FF:000013">
    <property type="entry name" value="Blast:Protein SCO1 homolog, mitochondrial"/>
    <property type="match status" value="1"/>
</dbReference>
<proteinExistence type="inferred from homology"/>
<sequence length="201" mass="21722">MQERILAVIALLLALSVAAVALWWHPEPPVREVPRPGLPAGGDFVLETASGKVALTDFRGRLLVLSFGYTACPDICPTTLAGIADAFAQLEPDELKRSASLFVSVDPQRDTPQHLQQYVQFFNPAFIGATGKPAVLAEIARRYGVFYNRPDTGGSDDHYAIDHTADIFLIDGNGRITDKIAHGTTSTAIAQAIRKQLQATP</sequence>
<dbReference type="Pfam" id="PF02630">
    <property type="entry name" value="SCO1-SenC"/>
    <property type="match status" value="1"/>
</dbReference>
<keyword evidence="2" id="KW-0186">Copper</keyword>
<evidence type="ECO:0000313" key="4">
    <source>
        <dbReference type="EMBL" id="OMG52540.1"/>
    </source>
</evidence>
<dbReference type="InterPro" id="IPR003782">
    <property type="entry name" value="SCO1/SenC"/>
</dbReference>
<keyword evidence="3" id="KW-1015">Disulfide bond</keyword>
<accession>A0A1R1I1Q2</accession>
<feature type="binding site" evidence="2">
    <location>
        <position position="76"/>
    </location>
    <ligand>
        <name>Cu cation</name>
        <dbReference type="ChEBI" id="CHEBI:23378"/>
    </ligand>
</feature>
<dbReference type="EMBL" id="MTHD01000005">
    <property type="protein sequence ID" value="OMG52540.1"/>
    <property type="molecule type" value="Genomic_DNA"/>
</dbReference>